<accession>K3VGB0</accession>
<gene>
    <name evidence="2" type="ORF">FPSE_07931</name>
</gene>
<sequence>MPSNEDPVFQGPVLVPIQLDAFVLNSAVCGDGKVENKDSLIAPITQPNYTFLRLRDFLIQSDVQNHVDLHAAAPASMNTRMTDFAGPSPKLMNSRCGVYLHWTLPRYYRIAPKSTVAASAPATDSDKPAPKPQPPSKDMIQPPTRWLVVRKLNLETLAPTPPEGAFQEYSAWVIESDHQWALSDIPLDFDLQTDVSPFVVGAKDGTKADIEEQAEVFIGRKTTLEDWGKVSGEDRSGDPPNISLLLSGNQLFADFQMHNSNVFSMLDNFQYMDSDKKHSYLSYAEASYYLIGWHYDESVDPFWNTSSVKHQDILESLSMNLQPFAQHPNSRTTWLSDTNPSRLVCHGAMYNVKYDFEKKPGELLGKLTPADEFSRTLRNQKLPAVSVGTTPMDALISYCTSRRSDKTKPESGEAPEDTVKKLEEDILSLYSLLHARDDGVEGQREAKDTIYNWNFHRAPGGTYFHLSAEDDGKGVGGVAAKDGNVKEPDPETKLALWTLNHQQTQLDAVKRLIAQRQWDLFSLWWKYVSDATSLDNSDVAKDKAAKSKEKVTPLVAQISALKVVMDALQTNTMTRLKDPLLKLAKTGASPFFYRSRDPTILVGGIESGWSIDFVEKVNVRLAAQVLQPEDYGASVPDSDRLVSFQQLVSASLSKESKDVSSVMSTLLNEFHTLESRFDTTDAPNGKAYPQFHDDKTPHRDSEGTGKQWRDDWGDKQPWFPLFAEWEVEYTHIPFEHWTLDDQTARLSANPMARYGVSLYKPGDKDKATQVPLWEQLPAKPDQRVLSGRVLILPQPSFSLQAKVAQLFSSTPNAIFYPKETDPEKQKALEAEKRKWILDNLNQLSYLSAPLSGMTDGILTLSQGSHVKPLNKSLNQKGDETLDTIKAALFDEAGFTADTVPLIEGQSALTPYAKMVNLINNNFCPFKPVTHGQMRFRKFNIVDKFGQSLAAIDPIPRLTNPSSLYPSISDFYEPQVIKQNDEVYANTIQKAKEGQCEYIQVPPQINQNVRLNAEFVVRSADDDPDMYSDLEGATRAPWRPTSEWENPVWGWLIVNYADYGIQFFLPDGTFYREVRFGGPLGASVQPKWIPFARDPKLPENSKSYVQMDALIKELADPTYLERFWHMITTAQDNLAATPSAYAQFLNSIVGRPVALVNMGWSLELDGPPLDCQADTQNPFPERYLTKNDVQPKAPVYEFQVRLGDRDSQYDGLVGYFDLSSPSKPDSVYKELNLNHINTFFALAETKPGNDKKVPVGLPLSMLTTDTYPRFKPHYISPVRPADQNSPAPRKTPGYYQNERNNMLQVYGALIDPFTGVHGYSSFLPPQALQLPPWTWQQAMNSMTAFFHAGPLNLAINDLPGYDKDRELTQTNWRDVPPVSLGLPPLGAGEWNWLQPYVRPKPKVPGPAPLPPAESLSTPVVVDESQPTFNSFAIDKRGDLTKPGFQKGPYVATEGYLQLRSPLTSKASQNPAPPGPSGGTDTDTGTSISTAAGGSTAVTHRTVPQAA</sequence>
<dbReference type="OrthoDB" id="2992173at2759"/>
<feature type="compositionally biased region" description="Basic and acidic residues" evidence="1">
    <location>
        <begin position="691"/>
        <end position="711"/>
    </location>
</feature>
<feature type="compositionally biased region" description="Polar residues" evidence="1">
    <location>
        <begin position="1459"/>
        <end position="1468"/>
    </location>
</feature>
<dbReference type="KEGG" id="fpu:FPSE_07931"/>
<dbReference type="EMBL" id="AFNW01000279">
    <property type="protein sequence ID" value="EKJ71928.1"/>
    <property type="molecule type" value="Genomic_DNA"/>
</dbReference>
<feature type="region of interest" description="Disordered" evidence="1">
    <location>
        <begin position="118"/>
        <end position="142"/>
    </location>
</feature>
<feature type="region of interest" description="Disordered" evidence="1">
    <location>
        <begin position="1459"/>
        <end position="1505"/>
    </location>
</feature>
<dbReference type="HOGENOM" id="CLU_006454_0_0_1"/>
<dbReference type="GeneID" id="20366549"/>
<name>K3VGB0_FUSPC</name>
<evidence type="ECO:0000256" key="1">
    <source>
        <dbReference type="SAM" id="MobiDB-lite"/>
    </source>
</evidence>
<proteinExistence type="predicted"/>
<reference evidence="2 3" key="1">
    <citation type="journal article" date="2012" name="PLoS Pathog.">
        <title>Comparative pathogenomics reveals horizontally acquired novel virulence genes in fungi infecting cereal hosts.</title>
        <authorList>
            <person name="Gardiner D.M."/>
            <person name="McDonald M.C."/>
            <person name="Covarelli L."/>
            <person name="Solomon P.S."/>
            <person name="Rusu A.G."/>
            <person name="Marshall M."/>
            <person name="Kazan K."/>
            <person name="Chakraborty S."/>
            <person name="McDonald B.A."/>
            <person name="Manners J.M."/>
        </authorList>
    </citation>
    <scope>NUCLEOTIDE SEQUENCE [LARGE SCALE GENOMIC DNA]</scope>
    <source>
        <strain evidence="2 3">CS3096</strain>
    </source>
</reference>
<dbReference type="eggNOG" id="ENOG502QSYK">
    <property type="taxonomic scope" value="Eukaryota"/>
</dbReference>
<dbReference type="Proteomes" id="UP000007978">
    <property type="component" value="Chromosome 4"/>
</dbReference>
<evidence type="ECO:0000313" key="2">
    <source>
        <dbReference type="EMBL" id="EKJ71928.1"/>
    </source>
</evidence>
<comment type="caution">
    <text evidence="2">The sequence shown here is derived from an EMBL/GenBank/DDBJ whole genome shotgun (WGS) entry which is preliminary data.</text>
</comment>
<protein>
    <submittedName>
        <fullName evidence="2">Uncharacterized protein</fullName>
    </submittedName>
</protein>
<keyword evidence="3" id="KW-1185">Reference proteome</keyword>
<evidence type="ECO:0000313" key="3">
    <source>
        <dbReference type="Proteomes" id="UP000007978"/>
    </source>
</evidence>
<feature type="region of interest" description="Disordered" evidence="1">
    <location>
        <begin position="678"/>
        <end position="711"/>
    </location>
</feature>
<feature type="compositionally biased region" description="Low complexity" evidence="1">
    <location>
        <begin position="1477"/>
        <end position="1495"/>
    </location>
</feature>
<dbReference type="RefSeq" id="XP_009259324.1">
    <property type="nucleotide sequence ID" value="XM_009261049.1"/>
</dbReference>
<organism evidence="2 3">
    <name type="scientific">Fusarium pseudograminearum (strain CS3096)</name>
    <name type="common">Wheat and barley crown-rot fungus</name>
    <dbReference type="NCBI Taxonomy" id="1028729"/>
    <lineage>
        <taxon>Eukaryota</taxon>
        <taxon>Fungi</taxon>
        <taxon>Dikarya</taxon>
        <taxon>Ascomycota</taxon>
        <taxon>Pezizomycotina</taxon>
        <taxon>Sordariomycetes</taxon>
        <taxon>Hypocreomycetidae</taxon>
        <taxon>Hypocreales</taxon>
        <taxon>Nectriaceae</taxon>
        <taxon>Fusarium</taxon>
    </lineage>
</organism>